<dbReference type="GO" id="GO:0005783">
    <property type="term" value="C:endoplasmic reticulum"/>
    <property type="evidence" value="ECO:0007669"/>
    <property type="project" value="UniProtKB-ARBA"/>
</dbReference>
<evidence type="ECO:0000256" key="1">
    <source>
        <dbReference type="ARBA" id="ARBA00002501"/>
    </source>
</evidence>
<evidence type="ECO:0000256" key="9">
    <source>
        <dbReference type="SAM" id="Phobius"/>
    </source>
</evidence>
<comment type="similarity">
    <text evidence="3">Belongs to the MIF family.</text>
</comment>
<dbReference type="GO" id="GO:0005794">
    <property type="term" value="C:Golgi apparatus"/>
    <property type="evidence" value="ECO:0007669"/>
    <property type="project" value="TreeGrafter"/>
</dbReference>
<evidence type="ECO:0000256" key="3">
    <source>
        <dbReference type="ARBA" id="ARBA00005851"/>
    </source>
</evidence>
<dbReference type="GO" id="GO:0016020">
    <property type="term" value="C:membrane"/>
    <property type="evidence" value="ECO:0007669"/>
    <property type="project" value="UniProtKB-SubCell"/>
</dbReference>
<accession>A0AAW2VB83</accession>
<dbReference type="Pfam" id="PF03208">
    <property type="entry name" value="PRA1"/>
    <property type="match status" value="1"/>
</dbReference>
<keyword evidence="5 9" id="KW-0812">Transmembrane</keyword>
<evidence type="ECO:0000256" key="4">
    <source>
        <dbReference type="ARBA" id="ARBA00006483"/>
    </source>
</evidence>
<dbReference type="PANTHER" id="PTHR19317">
    <property type="entry name" value="PRENYLATED RAB ACCEPTOR 1-RELATED"/>
    <property type="match status" value="1"/>
</dbReference>
<evidence type="ECO:0000256" key="7">
    <source>
        <dbReference type="ARBA" id="ARBA00023136"/>
    </source>
</evidence>
<comment type="subcellular location">
    <subcellularLocation>
        <location evidence="2">Membrane</location>
        <topology evidence="2">Multi-pass membrane protein</topology>
    </subcellularLocation>
</comment>
<dbReference type="Gene3D" id="3.30.429.10">
    <property type="entry name" value="Macrophage Migration Inhibitory Factor"/>
    <property type="match status" value="2"/>
</dbReference>
<dbReference type="GO" id="GO:0016192">
    <property type="term" value="P:vesicle-mediated transport"/>
    <property type="evidence" value="ECO:0007669"/>
    <property type="project" value="TreeGrafter"/>
</dbReference>
<keyword evidence="6 9" id="KW-1133">Transmembrane helix</keyword>
<feature type="transmembrane region" description="Helical" evidence="9">
    <location>
        <begin position="184"/>
        <end position="202"/>
    </location>
</feature>
<dbReference type="InterPro" id="IPR004895">
    <property type="entry name" value="Prenylated_rab_accept_PRA1"/>
</dbReference>
<evidence type="ECO:0000256" key="5">
    <source>
        <dbReference type="ARBA" id="ARBA00022692"/>
    </source>
</evidence>
<protein>
    <submittedName>
        <fullName evidence="10">PRA1 family protein B4</fullName>
    </submittedName>
</protein>
<reference evidence="10" key="1">
    <citation type="submission" date="2020-06" db="EMBL/GenBank/DDBJ databases">
        <authorList>
            <person name="Li T."/>
            <person name="Hu X."/>
            <person name="Zhang T."/>
            <person name="Song X."/>
            <person name="Zhang H."/>
            <person name="Dai N."/>
            <person name="Sheng W."/>
            <person name="Hou X."/>
            <person name="Wei L."/>
        </authorList>
    </citation>
    <scope>NUCLEOTIDE SEQUENCE</scope>
    <source>
        <strain evidence="10">KEN1</strain>
        <tissue evidence="10">Leaf</tissue>
    </source>
</reference>
<sequence length="426" mass="46563">MPCLNLSTNVSLEGVDTSSILSQASSTVAKIIGKPEPVSGRCPEPHEGRPPLDPARSPGSGTPARGAAPLTPAWFGPTSLSPKTEQPAAYGELVSIGGLSPDVNKKLSGAIANILETKLSVPKSRFYLEFYDTKAIKAEPFNLFMKMALSCSSFLIAFLCLFRPVRVKKMLNVYMLYTRFQLGLEWSDLLGVLPLIFSHLVYSRNRHGSKLLPRHPPITNQPAPTISADTHQLPSSSSSSALRSFFSGISETVRSGLANRRPWPELLDRSAFSKPESLSEATLRIRKNYNYFRINYLAVISAVLAVSLLTNPFSLILLAALLASWLFLYLFRQSSDPPLTVFGRQFSDRETLLFLIVSTIVVIFLTSVGSILVSAFMVGIGIVCLHGALRTPKIFSLMSRRRREALQASSLSSPLVPPPLLSPRGC</sequence>
<organism evidence="10">
    <name type="scientific">Sesamum latifolium</name>
    <dbReference type="NCBI Taxonomy" id="2727402"/>
    <lineage>
        <taxon>Eukaryota</taxon>
        <taxon>Viridiplantae</taxon>
        <taxon>Streptophyta</taxon>
        <taxon>Embryophyta</taxon>
        <taxon>Tracheophyta</taxon>
        <taxon>Spermatophyta</taxon>
        <taxon>Magnoliopsida</taxon>
        <taxon>eudicotyledons</taxon>
        <taxon>Gunneridae</taxon>
        <taxon>Pentapetalae</taxon>
        <taxon>asterids</taxon>
        <taxon>lamiids</taxon>
        <taxon>Lamiales</taxon>
        <taxon>Pedaliaceae</taxon>
        <taxon>Sesamum</taxon>
    </lineage>
</organism>
<dbReference type="InterPro" id="IPR001398">
    <property type="entry name" value="Macrophage_inhib_fac"/>
</dbReference>
<dbReference type="Pfam" id="PF01187">
    <property type="entry name" value="MIF"/>
    <property type="match status" value="1"/>
</dbReference>
<evidence type="ECO:0000313" key="10">
    <source>
        <dbReference type="EMBL" id="KAL0426200.1"/>
    </source>
</evidence>
<reference evidence="10" key="2">
    <citation type="journal article" date="2024" name="Plant">
        <title>Genomic evolution and insights into agronomic trait innovations of Sesamum species.</title>
        <authorList>
            <person name="Miao H."/>
            <person name="Wang L."/>
            <person name="Qu L."/>
            <person name="Liu H."/>
            <person name="Sun Y."/>
            <person name="Le M."/>
            <person name="Wang Q."/>
            <person name="Wei S."/>
            <person name="Zheng Y."/>
            <person name="Lin W."/>
            <person name="Duan Y."/>
            <person name="Cao H."/>
            <person name="Xiong S."/>
            <person name="Wang X."/>
            <person name="Wei L."/>
            <person name="Li C."/>
            <person name="Ma Q."/>
            <person name="Ju M."/>
            <person name="Zhao R."/>
            <person name="Li G."/>
            <person name="Mu C."/>
            <person name="Tian Q."/>
            <person name="Mei H."/>
            <person name="Zhang T."/>
            <person name="Gao T."/>
            <person name="Zhang H."/>
        </authorList>
    </citation>
    <scope>NUCLEOTIDE SEQUENCE</scope>
    <source>
        <strain evidence="10">KEN1</strain>
    </source>
</reference>
<keyword evidence="7 9" id="KW-0472">Membrane</keyword>
<feature type="transmembrane region" description="Helical" evidence="9">
    <location>
        <begin position="143"/>
        <end position="164"/>
    </location>
</feature>
<dbReference type="PANTHER" id="PTHR19317:SF34">
    <property type="entry name" value="PRA1 FAMILY PROTEIN-RELATED"/>
    <property type="match status" value="1"/>
</dbReference>
<comment type="caution">
    <text evidence="10">The sequence shown here is derived from an EMBL/GenBank/DDBJ whole genome shotgun (WGS) entry which is preliminary data.</text>
</comment>
<dbReference type="InterPro" id="IPR014347">
    <property type="entry name" value="Tautomerase/MIF_sf"/>
</dbReference>
<evidence type="ECO:0000256" key="2">
    <source>
        <dbReference type="ARBA" id="ARBA00004141"/>
    </source>
</evidence>
<proteinExistence type="inferred from homology"/>
<gene>
    <name evidence="10" type="ORF">Slati_2794800</name>
</gene>
<comment type="function">
    <text evidence="1">May be involved in both secretory and endocytic intracellular trafficking in the endosomal/prevacuolar compartments.</text>
</comment>
<dbReference type="SUPFAM" id="SSF55331">
    <property type="entry name" value="Tautomerase/MIF"/>
    <property type="match status" value="1"/>
</dbReference>
<dbReference type="AlphaFoldDB" id="A0AAW2VB83"/>
<feature type="transmembrane region" description="Helical" evidence="9">
    <location>
        <begin position="315"/>
        <end position="331"/>
    </location>
</feature>
<name>A0AAW2VB83_9LAMI</name>
<feature type="region of interest" description="Disordered" evidence="8">
    <location>
        <begin position="33"/>
        <end position="68"/>
    </location>
</feature>
<feature type="transmembrane region" description="Helical" evidence="9">
    <location>
        <begin position="291"/>
        <end position="309"/>
    </location>
</feature>
<evidence type="ECO:0000256" key="6">
    <source>
        <dbReference type="ARBA" id="ARBA00022989"/>
    </source>
</evidence>
<feature type="transmembrane region" description="Helical" evidence="9">
    <location>
        <begin position="352"/>
        <end position="369"/>
    </location>
</feature>
<comment type="similarity">
    <text evidence="4">Belongs to the PRA1 family.</text>
</comment>
<evidence type="ECO:0000256" key="8">
    <source>
        <dbReference type="SAM" id="MobiDB-lite"/>
    </source>
</evidence>
<dbReference type="EMBL" id="JACGWN010000010">
    <property type="protein sequence ID" value="KAL0426200.1"/>
    <property type="molecule type" value="Genomic_DNA"/>
</dbReference>